<sequence>MKKKTAAILLASALLVAGVAVRIAQVSATCEEQYAPTGVPFVWQLNTVEVFDDPWVLPSTAFIEPEASEVSVSFGEIEFKTFEEVQAEIEYPDAYTELFDENEIVKLLFLPMTFYNGGQETAVPEFYDLEIYHGLIPQSFSSWITPLYNEEEESYDIEPGESRTIMVVHRMLKSGYTDEQWERIEEGPFEMVLTDYSSKTKYIHPLTIKE</sequence>
<proteinExistence type="predicted"/>
<organism evidence="2 3">
    <name type="scientific">Adlercreutzia caecimuris</name>
    <dbReference type="NCBI Taxonomy" id="671266"/>
    <lineage>
        <taxon>Bacteria</taxon>
        <taxon>Bacillati</taxon>
        <taxon>Actinomycetota</taxon>
        <taxon>Coriobacteriia</taxon>
        <taxon>Eggerthellales</taxon>
        <taxon>Eggerthellaceae</taxon>
        <taxon>Adlercreutzia</taxon>
    </lineage>
</organism>
<dbReference type="Proteomes" id="UP000308978">
    <property type="component" value="Unassembled WGS sequence"/>
</dbReference>
<evidence type="ECO:0000313" key="2">
    <source>
        <dbReference type="EMBL" id="THG38401.1"/>
    </source>
</evidence>
<protein>
    <recommendedName>
        <fullName evidence="4">DUF5028 domain-containing protein</fullName>
    </recommendedName>
</protein>
<feature type="chain" id="PRO_5020791372" description="DUF5028 domain-containing protein" evidence="1">
    <location>
        <begin position="29"/>
        <end position="210"/>
    </location>
</feature>
<reference evidence="2 3" key="1">
    <citation type="submission" date="2019-04" db="EMBL/GenBank/DDBJ databases">
        <title>Microbes associate with the intestines of laboratory mice.</title>
        <authorList>
            <person name="Navarre W."/>
            <person name="Wong E."/>
            <person name="Huang K.C."/>
            <person name="Tropini C."/>
            <person name="Ng K."/>
            <person name="Yu B."/>
        </authorList>
    </citation>
    <scope>NUCLEOTIDE SEQUENCE [LARGE SCALE GENOMIC DNA]</scope>
    <source>
        <strain evidence="2 3">NM80_B27</strain>
    </source>
</reference>
<feature type="signal peptide" evidence="1">
    <location>
        <begin position="1"/>
        <end position="28"/>
    </location>
</feature>
<accession>A0A4S4G6C3</accession>
<keyword evidence="1" id="KW-0732">Signal</keyword>
<dbReference type="AlphaFoldDB" id="A0A4S4G6C3"/>
<evidence type="ECO:0008006" key="4">
    <source>
        <dbReference type="Google" id="ProtNLM"/>
    </source>
</evidence>
<dbReference type="RefSeq" id="WP_136433212.1">
    <property type="nucleotide sequence ID" value="NZ_SSTJ01000002.1"/>
</dbReference>
<comment type="caution">
    <text evidence="2">The sequence shown here is derived from an EMBL/GenBank/DDBJ whole genome shotgun (WGS) entry which is preliminary data.</text>
</comment>
<evidence type="ECO:0000256" key="1">
    <source>
        <dbReference type="SAM" id="SignalP"/>
    </source>
</evidence>
<evidence type="ECO:0000313" key="3">
    <source>
        <dbReference type="Proteomes" id="UP000308978"/>
    </source>
</evidence>
<dbReference type="EMBL" id="SSTJ01000002">
    <property type="protein sequence ID" value="THG38401.1"/>
    <property type="molecule type" value="Genomic_DNA"/>
</dbReference>
<name>A0A4S4G6C3_9ACTN</name>
<gene>
    <name evidence="2" type="ORF">E5986_03020</name>
</gene>